<proteinExistence type="predicted"/>
<evidence type="ECO:0000313" key="1">
    <source>
        <dbReference type="EMBL" id="MBA0592612.1"/>
    </source>
</evidence>
<sequence>MLSWYRLKRLCGLSWEEDQSIELILLVLHFVLLGVSLV</sequence>
<comment type="caution">
    <text evidence="1">The sequence shown here is derived from an EMBL/GenBank/DDBJ whole genome shotgun (WGS) entry which is preliminary data.</text>
</comment>
<evidence type="ECO:0000313" key="2">
    <source>
        <dbReference type="Proteomes" id="UP000593578"/>
    </source>
</evidence>
<dbReference type="AlphaFoldDB" id="A0A7J8PUR9"/>
<accession>A0A7J8PUR9</accession>
<organism evidence="1 2">
    <name type="scientific">Gossypium raimondii</name>
    <name type="common">Peruvian cotton</name>
    <name type="synonym">Gossypium klotzschianum subsp. raimondii</name>
    <dbReference type="NCBI Taxonomy" id="29730"/>
    <lineage>
        <taxon>Eukaryota</taxon>
        <taxon>Viridiplantae</taxon>
        <taxon>Streptophyta</taxon>
        <taxon>Embryophyta</taxon>
        <taxon>Tracheophyta</taxon>
        <taxon>Spermatophyta</taxon>
        <taxon>Magnoliopsida</taxon>
        <taxon>eudicotyledons</taxon>
        <taxon>Gunneridae</taxon>
        <taxon>Pentapetalae</taxon>
        <taxon>rosids</taxon>
        <taxon>malvids</taxon>
        <taxon>Malvales</taxon>
        <taxon>Malvaceae</taxon>
        <taxon>Malvoideae</taxon>
        <taxon>Gossypium</taxon>
    </lineage>
</organism>
<gene>
    <name evidence="1" type="ORF">Gorai_009590</name>
</gene>
<feature type="non-terminal residue" evidence="1">
    <location>
        <position position="38"/>
    </location>
</feature>
<dbReference type="EMBL" id="JABEZZ010000008">
    <property type="protein sequence ID" value="MBA0592612.1"/>
    <property type="molecule type" value="Genomic_DNA"/>
</dbReference>
<name>A0A7J8PUR9_GOSRA</name>
<reference evidence="1 2" key="1">
    <citation type="journal article" date="2019" name="Genome Biol. Evol.">
        <title>Insights into the evolution of the New World diploid cottons (Gossypium, subgenus Houzingenia) based on genome sequencing.</title>
        <authorList>
            <person name="Grover C.E."/>
            <person name="Arick M.A. 2nd"/>
            <person name="Thrash A."/>
            <person name="Conover J.L."/>
            <person name="Sanders W.S."/>
            <person name="Peterson D.G."/>
            <person name="Frelichowski J.E."/>
            <person name="Scheffler J.A."/>
            <person name="Scheffler B.E."/>
            <person name="Wendel J.F."/>
        </authorList>
    </citation>
    <scope>NUCLEOTIDE SEQUENCE [LARGE SCALE GENOMIC DNA]</scope>
    <source>
        <strain evidence="1">8</strain>
        <tissue evidence="1">Leaf</tissue>
    </source>
</reference>
<dbReference type="Proteomes" id="UP000593578">
    <property type="component" value="Unassembled WGS sequence"/>
</dbReference>
<protein>
    <submittedName>
        <fullName evidence="1">Uncharacterized protein</fullName>
    </submittedName>
</protein>